<evidence type="ECO:0000256" key="7">
    <source>
        <dbReference type="ARBA" id="ARBA00022723"/>
    </source>
</evidence>
<comment type="catalytic activity">
    <reaction evidence="1 20">
        <text>2 a phenolic donor + H2O2 = 2 a phenolic radical donor + 2 H2O</text>
        <dbReference type="Rhea" id="RHEA:56136"/>
        <dbReference type="ChEBI" id="CHEBI:15377"/>
        <dbReference type="ChEBI" id="CHEBI:16240"/>
        <dbReference type="ChEBI" id="CHEBI:139520"/>
        <dbReference type="ChEBI" id="CHEBI:139521"/>
        <dbReference type="EC" id="1.11.1.7"/>
    </reaction>
</comment>
<evidence type="ECO:0000256" key="11">
    <source>
        <dbReference type="ARBA" id="ARBA00023004"/>
    </source>
</evidence>
<dbReference type="GO" id="GO:0005576">
    <property type="term" value="C:extracellular region"/>
    <property type="evidence" value="ECO:0007669"/>
    <property type="project" value="UniProtKB-SubCell"/>
</dbReference>
<comment type="cofactor">
    <cofactor evidence="17 20">
        <name>heme b</name>
        <dbReference type="ChEBI" id="CHEBI:60344"/>
    </cofactor>
    <text evidence="17 20">Binds 1 heme b (iron(II)-protoporphyrin IX) group per subunit.</text>
</comment>
<keyword evidence="23" id="KW-1185">Reference proteome</keyword>
<keyword evidence="11 17" id="KW-0408">Iron</keyword>
<dbReference type="Gene3D" id="1.10.520.10">
    <property type="match status" value="1"/>
</dbReference>
<dbReference type="AlphaFoldDB" id="A0A9Q0CIG1"/>
<evidence type="ECO:0000256" key="19">
    <source>
        <dbReference type="PIRSR" id="PIRSR600823-5"/>
    </source>
</evidence>
<keyword evidence="8 20" id="KW-0732">Signal</keyword>
<feature type="signal peptide" evidence="20">
    <location>
        <begin position="1"/>
        <end position="26"/>
    </location>
</feature>
<evidence type="ECO:0000256" key="17">
    <source>
        <dbReference type="PIRSR" id="PIRSR600823-3"/>
    </source>
</evidence>
<dbReference type="CDD" id="cd00693">
    <property type="entry name" value="secretory_peroxidase"/>
    <property type="match status" value="1"/>
</dbReference>
<feature type="binding site" evidence="17">
    <location>
        <position position="197"/>
    </location>
    <ligand>
        <name>Ca(2+)</name>
        <dbReference type="ChEBI" id="CHEBI:29108"/>
        <label>2</label>
    </ligand>
</feature>
<evidence type="ECO:0000256" key="20">
    <source>
        <dbReference type="RuleBase" id="RU362060"/>
    </source>
</evidence>
<feature type="disulfide bond" evidence="19">
    <location>
        <begin position="71"/>
        <end position="76"/>
    </location>
</feature>
<dbReference type="InterPro" id="IPR000823">
    <property type="entry name" value="Peroxidase_pln"/>
</dbReference>
<evidence type="ECO:0000256" key="8">
    <source>
        <dbReference type="ARBA" id="ARBA00022729"/>
    </source>
</evidence>
<dbReference type="Proteomes" id="UP001151287">
    <property type="component" value="Unassembled WGS sequence"/>
</dbReference>
<dbReference type="Pfam" id="PF00141">
    <property type="entry name" value="peroxidase"/>
    <property type="match status" value="1"/>
</dbReference>
<evidence type="ECO:0000256" key="4">
    <source>
        <dbReference type="ARBA" id="ARBA00012313"/>
    </source>
</evidence>
<feature type="domain" description="Plant heme peroxidase family profile" evidence="21">
    <location>
        <begin position="28"/>
        <end position="323"/>
    </location>
</feature>
<feature type="disulfide bond" evidence="19">
    <location>
        <begin position="124"/>
        <end position="319"/>
    </location>
</feature>
<dbReference type="GO" id="GO:0042744">
    <property type="term" value="P:hydrogen peroxide catabolic process"/>
    <property type="evidence" value="ECO:0007669"/>
    <property type="project" value="UniProtKB-KW"/>
</dbReference>
<dbReference type="PANTHER" id="PTHR31388:SF115">
    <property type="entry name" value="PEROXIDASE 5"/>
    <property type="match status" value="1"/>
</dbReference>
<dbReference type="PROSITE" id="PS00435">
    <property type="entry name" value="PEROXIDASE_1"/>
    <property type="match status" value="1"/>
</dbReference>
<evidence type="ECO:0000256" key="2">
    <source>
        <dbReference type="ARBA" id="ARBA00004613"/>
    </source>
</evidence>
<dbReference type="Gene3D" id="1.10.420.10">
    <property type="entry name" value="Peroxidase, domain 2"/>
    <property type="match status" value="1"/>
</dbReference>
<name>A0A9Q0CIG1_9POAL</name>
<dbReference type="SUPFAM" id="SSF48113">
    <property type="entry name" value="Heme-dependent peroxidases"/>
    <property type="match status" value="1"/>
</dbReference>
<evidence type="ECO:0000313" key="23">
    <source>
        <dbReference type="Proteomes" id="UP001151287"/>
    </source>
</evidence>
<comment type="function">
    <text evidence="20">Removal of H(2)O(2), oxidation of toxic reductants, biosynthesis and degradation of lignin, suberization, auxin catabolism, response to environmental stresses such as wounding, pathogen attack and oxidative stress.</text>
</comment>
<evidence type="ECO:0000256" key="13">
    <source>
        <dbReference type="ARBA" id="ARBA00023180"/>
    </source>
</evidence>
<dbReference type="PROSITE" id="PS50873">
    <property type="entry name" value="PEROXIDASE_4"/>
    <property type="match status" value="1"/>
</dbReference>
<feature type="binding site" evidence="17">
    <location>
        <position position="246"/>
    </location>
    <ligand>
        <name>Ca(2+)</name>
        <dbReference type="ChEBI" id="CHEBI:29108"/>
        <label>2</label>
    </ligand>
</feature>
<evidence type="ECO:0000256" key="18">
    <source>
        <dbReference type="PIRSR" id="PIRSR600823-4"/>
    </source>
</evidence>
<keyword evidence="12 19" id="KW-1015">Disulfide bond</keyword>
<feature type="binding site" evidence="17">
    <location>
        <position position="243"/>
    </location>
    <ligand>
        <name>Ca(2+)</name>
        <dbReference type="ChEBI" id="CHEBI:29108"/>
        <label>2</label>
    </ligand>
</feature>
<keyword evidence="14 20" id="KW-0376">Hydrogen peroxide</keyword>
<dbReference type="PRINTS" id="PR00461">
    <property type="entry name" value="PLPEROXIDASE"/>
</dbReference>
<feature type="binding site" evidence="16">
    <location>
        <position position="166"/>
    </location>
    <ligand>
        <name>substrate</name>
    </ligand>
</feature>
<dbReference type="GO" id="GO:0046872">
    <property type="term" value="F:metal ion binding"/>
    <property type="evidence" value="ECO:0007669"/>
    <property type="project" value="UniProtKB-UniRule"/>
</dbReference>
<keyword evidence="10 20" id="KW-0560">Oxidoreductase</keyword>
<evidence type="ECO:0000256" key="6">
    <source>
        <dbReference type="ARBA" id="ARBA00022617"/>
    </source>
</evidence>
<feature type="site" description="Transition state stabilizer" evidence="18">
    <location>
        <position position="65"/>
    </location>
</feature>
<keyword evidence="5 20" id="KW-0575">Peroxidase</keyword>
<evidence type="ECO:0000256" key="14">
    <source>
        <dbReference type="ARBA" id="ARBA00023324"/>
    </source>
</evidence>
<feature type="binding site" evidence="17">
    <location>
        <position position="73"/>
    </location>
    <ligand>
        <name>Ca(2+)</name>
        <dbReference type="ChEBI" id="CHEBI:29108"/>
        <label>1</label>
    </ligand>
</feature>
<dbReference type="InterPro" id="IPR019793">
    <property type="entry name" value="Peroxidases_heam-ligand_BS"/>
</dbReference>
<comment type="similarity">
    <text evidence="20">Belongs to the peroxidase family. Classical plant (class III) peroxidase subfamily.</text>
</comment>
<comment type="subcellular location">
    <subcellularLocation>
        <location evidence="2 20">Secreted</location>
    </subcellularLocation>
</comment>
<feature type="chain" id="PRO_5040531774" description="Peroxidase" evidence="20">
    <location>
        <begin position="27"/>
        <end position="323"/>
    </location>
</feature>
<dbReference type="GO" id="GO:0020037">
    <property type="term" value="F:heme binding"/>
    <property type="evidence" value="ECO:0007669"/>
    <property type="project" value="UniProtKB-UniRule"/>
</dbReference>
<accession>A0A9Q0CIG1</accession>
<dbReference type="FunFam" id="1.10.420.10:FF:000006">
    <property type="entry name" value="Peroxidase"/>
    <property type="match status" value="1"/>
</dbReference>
<feature type="binding site" evidence="17">
    <location>
        <position position="91"/>
    </location>
    <ligand>
        <name>Ca(2+)</name>
        <dbReference type="ChEBI" id="CHEBI:29108"/>
        <label>1</label>
    </ligand>
</feature>
<evidence type="ECO:0000256" key="12">
    <source>
        <dbReference type="ARBA" id="ARBA00023157"/>
    </source>
</evidence>
<proteinExistence type="inferred from homology"/>
<dbReference type="GO" id="GO:0140825">
    <property type="term" value="F:lactoperoxidase activity"/>
    <property type="evidence" value="ECO:0007669"/>
    <property type="project" value="UniProtKB-EC"/>
</dbReference>
<feature type="disulfide bond" evidence="19">
    <location>
        <begin position="38"/>
        <end position="118"/>
    </location>
</feature>
<dbReference type="OrthoDB" id="608135at2759"/>
<feature type="binding site" evidence="17">
    <location>
        <position position="77"/>
    </location>
    <ligand>
        <name>Ca(2+)</name>
        <dbReference type="ChEBI" id="CHEBI:29108"/>
        <label>1</label>
    </ligand>
</feature>
<evidence type="ECO:0000256" key="5">
    <source>
        <dbReference type="ARBA" id="ARBA00022559"/>
    </source>
</evidence>
<dbReference type="InterPro" id="IPR019794">
    <property type="entry name" value="Peroxidases_AS"/>
</dbReference>
<comment type="similarity">
    <text evidence="3">Belongs to the peroxidase family. Ascorbate peroxidase subfamily.</text>
</comment>
<evidence type="ECO:0000256" key="1">
    <source>
        <dbReference type="ARBA" id="ARBA00000189"/>
    </source>
</evidence>
<feature type="disulfide bond" evidence="19">
    <location>
        <begin position="203"/>
        <end position="228"/>
    </location>
</feature>
<sequence length="323" mass="35549">MALSSKIAWVAIAMFFALFCVNHGQASYLTPNYYDYTCPQALPTIRTVVRNAIAKELRMAASLIRLHFHDCFVQGCDGSVLLKDTPWFTGEQTARSNNNSIRGMEIIDAAKRAVEAICPGVVSCADILTLAARDSSEYVDGPTWTVKLGRRDSTTASFDLAATELPLGSDNLDELIRKFYNKGINAEEMVVLSGAHTIGQARCVTFRGRIYNETNIDPDFAIHRRRSCPFSNNAGNANLAPLDPVTPNKLDNKYFKILMEKKGLLHSDQVLFNGGKTDEIVAGYRRDLSSFYADFAAAMVKMGDINPLTGSLGQIRKICSAIN</sequence>
<evidence type="ECO:0000256" key="3">
    <source>
        <dbReference type="ARBA" id="ARBA00006873"/>
    </source>
</evidence>
<feature type="binding site" evidence="17">
    <location>
        <position position="79"/>
    </location>
    <ligand>
        <name>Ca(2+)</name>
        <dbReference type="ChEBI" id="CHEBI:29108"/>
        <label>1</label>
    </ligand>
</feature>
<dbReference type="EC" id="1.11.1.7" evidence="4 20"/>
<dbReference type="InterPro" id="IPR002016">
    <property type="entry name" value="Haem_peroxidase"/>
</dbReference>
<keyword evidence="13" id="KW-0325">Glycoprotein</keyword>
<keyword evidence="20" id="KW-0964">Secreted</keyword>
<feature type="binding site" evidence="17">
    <location>
        <position position="251"/>
    </location>
    <ligand>
        <name>Ca(2+)</name>
        <dbReference type="ChEBI" id="CHEBI:29108"/>
        <label>2</label>
    </ligand>
</feature>
<dbReference type="InterPro" id="IPR033905">
    <property type="entry name" value="Secretory_peroxidase"/>
</dbReference>
<feature type="binding site" description="axial binding residue" evidence="17">
    <location>
        <position position="196"/>
    </location>
    <ligand>
        <name>heme b</name>
        <dbReference type="ChEBI" id="CHEBI:60344"/>
    </ligand>
    <ligandPart>
        <name>Fe</name>
        <dbReference type="ChEBI" id="CHEBI:18248"/>
    </ligandPart>
</feature>
<organism evidence="22 23">
    <name type="scientific">Rhynchospora breviuscula</name>
    <dbReference type="NCBI Taxonomy" id="2022672"/>
    <lineage>
        <taxon>Eukaryota</taxon>
        <taxon>Viridiplantae</taxon>
        <taxon>Streptophyta</taxon>
        <taxon>Embryophyta</taxon>
        <taxon>Tracheophyta</taxon>
        <taxon>Spermatophyta</taxon>
        <taxon>Magnoliopsida</taxon>
        <taxon>Liliopsida</taxon>
        <taxon>Poales</taxon>
        <taxon>Cyperaceae</taxon>
        <taxon>Cyperoideae</taxon>
        <taxon>Rhynchosporeae</taxon>
        <taxon>Rhynchospora</taxon>
    </lineage>
</organism>
<evidence type="ECO:0000256" key="15">
    <source>
        <dbReference type="PIRSR" id="PIRSR600823-1"/>
    </source>
</evidence>
<feature type="binding site" evidence="17">
    <location>
        <position position="70"/>
    </location>
    <ligand>
        <name>Ca(2+)</name>
        <dbReference type="ChEBI" id="CHEBI:29108"/>
        <label>1</label>
    </ligand>
</feature>
<evidence type="ECO:0000256" key="9">
    <source>
        <dbReference type="ARBA" id="ARBA00022837"/>
    </source>
</evidence>
<comment type="caution">
    <text evidence="22">The sequence shown here is derived from an EMBL/GenBank/DDBJ whole genome shotgun (WGS) entry which is preliminary data.</text>
</comment>
<feature type="binding site" evidence="17">
    <location>
        <position position="75"/>
    </location>
    <ligand>
        <name>Ca(2+)</name>
        <dbReference type="ChEBI" id="CHEBI:29108"/>
        <label>1</label>
    </ligand>
</feature>
<keyword evidence="6 20" id="KW-0349">Heme</keyword>
<evidence type="ECO:0000256" key="16">
    <source>
        <dbReference type="PIRSR" id="PIRSR600823-2"/>
    </source>
</evidence>
<dbReference type="PANTHER" id="PTHR31388">
    <property type="entry name" value="PEROXIDASE 72-RELATED"/>
    <property type="match status" value="1"/>
</dbReference>
<evidence type="ECO:0000313" key="22">
    <source>
        <dbReference type="EMBL" id="KAJ1694546.1"/>
    </source>
</evidence>
<reference evidence="22" key="1">
    <citation type="journal article" date="2022" name="Cell">
        <title>Repeat-based holocentromeres influence genome architecture and karyotype evolution.</title>
        <authorList>
            <person name="Hofstatter P.G."/>
            <person name="Thangavel G."/>
            <person name="Lux T."/>
            <person name="Neumann P."/>
            <person name="Vondrak T."/>
            <person name="Novak P."/>
            <person name="Zhang M."/>
            <person name="Costa L."/>
            <person name="Castellani M."/>
            <person name="Scott A."/>
            <person name="Toegelov H."/>
            <person name="Fuchs J."/>
            <person name="Mata-Sucre Y."/>
            <person name="Dias Y."/>
            <person name="Vanzela A.L.L."/>
            <person name="Huettel B."/>
            <person name="Almeida C.C.S."/>
            <person name="Simkova H."/>
            <person name="Souza G."/>
            <person name="Pedrosa-Harand A."/>
            <person name="Macas J."/>
            <person name="Mayer K.F.X."/>
            <person name="Houben A."/>
            <person name="Marques A."/>
        </authorList>
    </citation>
    <scope>NUCLEOTIDE SEQUENCE</scope>
    <source>
        <strain evidence="22">RhyBre1mFocal</strain>
    </source>
</reference>
<dbReference type="FunFam" id="1.10.520.10:FF:000009">
    <property type="entry name" value="Peroxidase"/>
    <property type="match status" value="1"/>
</dbReference>
<evidence type="ECO:0000256" key="10">
    <source>
        <dbReference type="ARBA" id="ARBA00023002"/>
    </source>
</evidence>
<keyword evidence="9 17" id="KW-0106">Calcium</keyword>
<dbReference type="InterPro" id="IPR010255">
    <property type="entry name" value="Haem_peroxidase_sf"/>
</dbReference>
<dbReference type="EMBL" id="JAMQYH010000003">
    <property type="protein sequence ID" value="KAJ1694546.1"/>
    <property type="molecule type" value="Genomic_DNA"/>
</dbReference>
<keyword evidence="7 17" id="KW-0479">Metal-binding</keyword>
<dbReference type="PRINTS" id="PR00458">
    <property type="entry name" value="PEROXIDASE"/>
</dbReference>
<protein>
    <recommendedName>
        <fullName evidence="4 20">Peroxidase</fullName>
        <ecNumber evidence="4 20">1.11.1.7</ecNumber>
    </recommendedName>
</protein>
<evidence type="ECO:0000259" key="21">
    <source>
        <dbReference type="PROSITE" id="PS50873"/>
    </source>
</evidence>
<dbReference type="GO" id="GO:0006979">
    <property type="term" value="P:response to oxidative stress"/>
    <property type="evidence" value="ECO:0007669"/>
    <property type="project" value="UniProtKB-UniRule"/>
</dbReference>
<gene>
    <name evidence="22" type="ORF">LUZ63_011244</name>
</gene>
<feature type="active site" description="Proton acceptor" evidence="15">
    <location>
        <position position="69"/>
    </location>
</feature>
<dbReference type="PROSITE" id="PS00436">
    <property type="entry name" value="PEROXIDASE_2"/>
    <property type="match status" value="1"/>
</dbReference>
<comment type="cofactor">
    <cofactor evidence="17 20">
        <name>Ca(2+)</name>
        <dbReference type="ChEBI" id="CHEBI:29108"/>
    </cofactor>
    <text evidence="17 20">Binds 2 calcium ions per subunit.</text>
</comment>